<name>A0A9J7Z5U0_CYPCA</name>
<dbReference type="InterPro" id="IPR011989">
    <property type="entry name" value="ARM-like"/>
</dbReference>
<dbReference type="GO" id="GO:0005739">
    <property type="term" value="C:mitochondrion"/>
    <property type="evidence" value="ECO:0007669"/>
    <property type="project" value="UniProtKB-SubCell"/>
</dbReference>
<dbReference type="GO" id="GO:0005829">
    <property type="term" value="C:cytosol"/>
    <property type="evidence" value="ECO:0007669"/>
    <property type="project" value="UniProtKB-SubCell"/>
</dbReference>
<reference evidence="8" key="1">
    <citation type="submission" date="2025-08" db="UniProtKB">
        <authorList>
            <consortium name="Ensembl"/>
        </authorList>
    </citation>
    <scope>IDENTIFICATION</scope>
</reference>
<evidence type="ECO:0000256" key="1">
    <source>
        <dbReference type="ARBA" id="ARBA00004173"/>
    </source>
</evidence>
<evidence type="ECO:0000256" key="6">
    <source>
        <dbReference type="ARBA" id="ARBA00023128"/>
    </source>
</evidence>
<dbReference type="AlphaFoldDB" id="A0A9J7Z5U0"/>
<dbReference type="GO" id="GO:0005085">
    <property type="term" value="F:guanyl-nucleotide exchange factor activity"/>
    <property type="evidence" value="ECO:0007669"/>
    <property type="project" value="InterPro"/>
</dbReference>
<dbReference type="GO" id="GO:0005783">
    <property type="term" value="C:endoplasmic reticulum"/>
    <property type="evidence" value="ECO:0007669"/>
    <property type="project" value="UniProtKB-SubCell"/>
</dbReference>
<keyword evidence="6" id="KW-0496">Mitochondrion</keyword>
<dbReference type="InterPro" id="IPR040144">
    <property type="entry name" value="RAP1GDS1"/>
</dbReference>
<keyword evidence="9" id="KW-1185">Reference proteome</keyword>
<evidence type="ECO:0000256" key="7">
    <source>
        <dbReference type="PROSITE-ProRule" id="PRU00259"/>
    </source>
</evidence>
<dbReference type="GeneTree" id="ENSGT00390000014293"/>
<comment type="subcellular location">
    <subcellularLocation>
        <location evidence="3">Cytoplasm</location>
        <location evidence="3">Cytosol</location>
    </subcellularLocation>
    <subcellularLocation>
        <location evidence="2">Endoplasmic reticulum</location>
    </subcellularLocation>
    <subcellularLocation>
        <location evidence="1">Mitochondrion</location>
    </subcellularLocation>
</comment>
<evidence type="ECO:0000256" key="4">
    <source>
        <dbReference type="ARBA" id="ARBA00022490"/>
    </source>
</evidence>
<dbReference type="InterPro" id="IPR016024">
    <property type="entry name" value="ARM-type_fold"/>
</dbReference>
<evidence type="ECO:0000256" key="5">
    <source>
        <dbReference type="ARBA" id="ARBA00022824"/>
    </source>
</evidence>
<evidence type="ECO:0000256" key="3">
    <source>
        <dbReference type="ARBA" id="ARBA00004514"/>
    </source>
</evidence>
<feature type="repeat" description="ARM" evidence="7">
    <location>
        <begin position="89"/>
        <end position="124"/>
    </location>
</feature>
<dbReference type="SUPFAM" id="SSF48371">
    <property type="entry name" value="ARM repeat"/>
    <property type="match status" value="1"/>
</dbReference>
<evidence type="ECO:0008006" key="10">
    <source>
        <dbReference type="Google" id="ProtNLM"/>
    </source>
</evidence>
<dbReference type="Pfam" id="PF00514">
    <property type="entry name" value="Arm"/>
    <property type="match status" value="3"/>
</dbReference>
<dbReference type="PROSITE" id="PS50176">
    <property type="entry name" value="ARM_REPEAT"/>
    <property type="match status" value="2"/>
</dbReference>
<sequence length="515" mass="56216">MPPETDNLSEALKTLKLSSADSVEGCLDCLLKALAHNNVETSEKIQEMGVLAMMPALLSAQNSCTPKVANIIAEVAKNEFMRSPCVEAGLIPPLVQLLNSKDQEILLQTGRALGNICYDSQSSKEQFASTNIAEELVRLFRKQVEHEKREMIFEVLAPLAENDVIKLQLVDAGLVECLLEVVAQTVDSDRDEDVAQLKTASDLMVLLLLGDESMQKLFEGGKGSVFQRVLSWVPSNNHQLQLAGALAIANFARNDGNCIHMVDTGIVQKLLELLDRHVEEGNVTVQHAALSALRNLAIPVVNKSKMLLAGVSDVVLKFLKSEMPPVQFKLLGTLRMLIDTQADAAEQLGTNAKLVERLVEWCDAKDHAGVMGESNRLLSALIRHSKSKDVVQTVIQGGGVKHLVTMATSEHMIMQNEALVALGLIAALNLDCAEKDFVAANLVQVLHKLLKDEHSAPEIKYNSMILICSIMGSEPLHKEVQSLAFIDVVSSLRSHENKTVAHQASLTEQRLTAQS</sequence>
<keyword evidence="5" id="KW-0256">Endoplasmic reticulum</keyword>
<accession>A0A9J7Z5U0</accession>
<evidence type="ECO:0000313" key="9">
    <source>
        <dbReference type="Proteomes" id="UP001108240"/>
    </source>
</evidence>
<keyword evidence="4" id="KW-0963">Cytoplasm</keyword>
<reference evidence="8" key="2">
    <citation type="submission" date="2025-09" db="UniProtKB">
        <authorList>
            <consortium name="Ensembl"/>
        </authorList>
    </citation>
    <scope>IDENTIFICATION</scope>
</reference>
<dbReference type="Gene3D" id="1.25.10.10">
    <property type="entry name" value="Leucine-rich Repeat Variant"/>
    <property type="match status" value="2"/>
</dbReference>
<dbReference type="Proteomes" id="UP001108240">
    <property type="component" value="Unplaced"/>
</dbReference>
<dbReference type="GO" id="GO:0048513">
    <property type="term" value="P:animal organ development"/>
    <property type="evidence" value="ECO:0007669"/>
    <property type="project" value="UniProtKB-ARBA"/>
</dbReference>
<dbReference type="Ensembl" id="ENSCCRT00000202972.1">
    <property type="protein sequence ID" value="ENSCCRP00000126521.1"/>
    <property type="gene ID" value="ENSCCRG00000033631.2"/>
</dbReference>
<evidence type="ECO:0000256" key="2">
    <source>
        <dbReference type="ARBA" id="ARBA00004240"/>
    </source>
</evidence>
<dbReference type="InterPro" id="IPR000225">
    <property type="entry name" value="Armadillo"/>
</dbReference>
<proteinExistence type="predicted"/>
<dbReference type="FunFam" id="1.25.10.10:FF:000093">
    <property type="entry name" value="rap1 GTPase-GDP dissociation stimulator 1 isoform X4"/>
    <property type="match status" value="1"/>
</dbReference>
<protein>
    <recommendedName>
        <fullName evidence="10">Rap1 GTPase-GDP dissociation stimulator 1</fullName>
    </recommendedName>
</protein>
<evidence type="ECO:0000313" key="8">
    <source>
        <dbReference type="Ensembl" id="ENSCCRP00000126521.1"/>
    </source>
</evidence>
<dbReference type="PANTHER" id="PTHR10957">
    <property type="entry name" value="RAP1 GTPASE-GDP DISSOCIATION STIMULATOR 1"/>
    <property type="match status" value="1"/>
</dbReference>
<dbReference type="SMART" id="SM00185">
    <property type="entry name" value="ARM"/>
    <property type="match status" value="3"/>
</dbReference>
<organism evidence="8 9">
    <name type="scientific">Cyprinus carpio carpio</name>
    <dbReference type="NCBI Taxonomy" id="630221"/>
    <lineage>
        <taxon>Eukaryota</taxon>
        <taxon>Metazoa</taxon>
        <taxon>Chordata</taxon>
        <taxon>Craniata</taxon>
        <taxon>Vertebrata</taxon>
        <taxon>Euteleostomi</taxon>
        <taxon>Actinopterygii</taxon>
        <taxon>Neopterygii</taxon>
        <taxon>Teleostei</taxon>
        <taxon>Ostariophysi</taxon>
        <taxon>Cypriniformes</taxon>
        <taxon>Cyprinidae</taxon>
        <taxon>Cyprininae</taxon>
        <taxon>Cyprinus</taxon>
    </lineage>
</organism>
<feature type="repeat" description="ARM" evidence="7">
    <location>
        <begin position="265"/>
        <end position="297"/>
    </location>
</feature>